<proteinExistence type="predicted"/>
<organism evidence="1 2">
    <name type="scientific">Chitinophaga caeni</name>
    <dbReference type="NCBI Taxonomy" id="2029983"/>
    <lineage>
        <taxon>Bacteria</taxon>
        <taxon>Pseudomonadati</taxon>
        <taxon>Bacteroidota</taxon>
        <taxon>Chitinophagia</taxon>
        <taxon>Chitinophagales</taxon>
        <taxon>Chitinophagaceae</taxon>
        <taxon>Chitinophaga</taxon>
    </lineage>
</organism>
<accession>A0A291QPV9</accession>
<evidence type="ECO:0000313" key="2">
    <source>
        <dbReference type="Proteomes" id="UP000220133"/>
    </source>
</evidence>
<name>A0A291QPV9_9BACT</name>
<keyword evidence="2" id="KW-1185">Reference proteome</keyword>
<gene>
    <name evidence="1" type="ORF">COR50_01590</name>
</gene>
<dbReference type="Proteomes" id="UP000220133">
    <property type="component" value="Chromosome"/>
</dbReference>
<reference evidence="1 2" key="1">
    <citation type="submission" date="2017-10" db="EMBL/GenBank/DDBJ databases">
        <title>Paenichitinophaga pekingensis gen. nov., sp. nov., isolated from activated sludge.</title>
        <authorList>
            <person name="Jin D."/>
            <person name="Kong X."/>
            <person name="Deng Y."/>
            <person name="Bai Z."/>
        </authorList>
    </citation>
    <scope>NUCLEOTIDE SEQUENCE [LARGE SCALE GENOMIC DNA]</scope>
    <source>
        <strain evidence="1 2">13</strain>
    </source>
</reference>
<protein>
    <submittedName>
        <fullName evidence="1">Uncharacterized protein</fullName>
    </submittedName>
</protein>
<dbReference type="AlphaFoldDB" id="A0A291QPV9"/>
<dbReference type="KEGG" id="cbae:COR50_01590"/>
<sequence>MIYSKSVVAPPREPWNFAPLIAKPYSSRYARSSDQIGGRDGQFVPFFDTFFGMQKSTRNEQVDIDSNF</sequence>
<evidence type="ECO:0000313" key="1">
    <source>
        <dbReference type="EMBL" id="ATL45957.1"/>
    </source>
</evidence>
<dbReference type="EMBL" id="CP023777">
    <property type="protein sequence ID" value="ATL45957.1"/>
    <property type="molecule type" value="Genomic_DNA"/>
</dbReference>